<protein>
    <submittedName>
        <fullName evidence="2">Uncharacterized protein</fullName>
    </submittedName>
</protein>
<reference evidence="2" key="1">
    <citation type="submission" date="2014-09" db="EMBL/GenBank/DDBJ databases">
        <authorList>
            <person name="Magalhaes I.L.F."/>
            <person name="Oliveira U."/>
            <person name="Santos F.R."/>
            <person name="Vidigal T.H.D.A."/>
            <person name="Brescovit A.D."/>
            <person name="Santos A.J."/>
        </authorList>
    </citation>
    <scope>NUCLEOTIDE SEQUENCE</scope>
    <source>
        <tissue evidence="2">Shoot tissue taken approximately 20 cm above the soil surface</tissue>
    </source>
</reference>
<sequence>MTVKPRKVNEAVVSGWLFFRYLVIGAYVGFATIVGFVWWFVYSENGPRLPYSELVSWEFENLCLFCVATFWISLELQHHELMLVLPSTIQNKRLCFKMIFL</sequence>
<dbReference type="Gene3D" id="1.20.1110.10">
    <property type="entry name" value="Calcium-transporting ATPase, transmembrane domain"/>
    <property type="match status" value="1"/>
</dbReference>
<dbReference type="SUPFAM" id="SSF81665">
    <property type="entry name" value="Calcium ATPase, transmembrane domain M"/>
    <property type="match status" value="1"/>
</dbReference>
<keyword evidence="1" id="KW-0472">Membrane</keyword>
<dbReference type="AlphaFoldDB" id="A0A0A9D1K3"/>
<keyword evidence="1" id="KW-0812">Transmembrane</keyword>
<feature type="transmembrane region" description="Helical" evidence="1">
    <location>
        <begin position="21"/>
        <end position="42"/>
    </location>
</feature>
<name>A0A0A9D1K3_ARUDO</name>
<keyword evidence="1" id="KW-1133">Transmembrane helix</keyword>
<evidence type="ECO:0000313" key="2">
    <source>
        <dbReference type="EMBL" id="JAD80573.1"/>
    </source>
</evidence>
<organism evidence="2">
    <name type="scientific">Arundo donax</name>
    <name type="common">Giant reed</name>
    <name type="synonym">Donax arundinaceus</name>
    <dbReference type="NCBI Taxonomy" id="35708"/>
    <lineage>
        <taxon>Eukaryota</taxon>
        <taxon>Viridiplantae</taxon>
        <taxon>Streptophyta</taxon>
        <taxon>Embryophyta</taxon>
        <taxon>Tracheophyta</taxon>
        <taxon>Spermatophyta</taxon>
        <taxon>Magnoliopsida</taxon>
        <taxon>Liliopsida</taxon>
        <taxon>Poales</taxon>
        <taxon>Poaceae</taxon>
        <taxon>PACMAD clade</taxon>
        <taxon>Arundinoideae</taxon>
        <taxon>Arundineae</taxon>
        <taxon>Arundo</taxon>
    </lineage>
</organism>
<evidence type="ECO:0000256" key="1">
    <source>
        <dbReference type="SAM" id="Phobius"/>
    </source>
</evidence>
<dbReference type="EMBL" id="GBRH01217322">
    <property type="protein sequence ID" value="JAD80573.1"/>
    <property type="molecule type" value="Transcribed_RNA"/>
</dbReference>
<reference evidence="2" key="2">
    <citation type="journal article" date="2015" name="Data Brief">
        <title>Shoot transcriptome of the giant reed, Arundo donax.</title>
        <authorList>
            <person name="Barrero R.A."/>
            <person name="Guerrero F.D."/>
            <person name="Moolhuijzen P."/>
            <person name="Goolsby J.A."/>
            <person name="Tidwell J."/>
            <person name="Bellgard S.E."/>
            <person name="Bellgard M.I."/>
        </authorList>
    </citation>
    <scope>NUCLEOTIDE SEQUENCE</scope>
    <source>
        <tissue evidence="2">Shoot tissue taken approximately 20 cm above the soil surface</tissue>
    </source>
</reference>
<proteinExistence type="predicted"/>
<accession>A0A0A9D1K3</accession>
<dbReference type="InterPro" id="IPR023298">
    <property type="entry name" value="ATPase_P-typ_TM_dom_sf"/>
</dbReference>